<gene>
    <name evidence="11" type="ORF">HHU12_16590</name>
</gene>
<evidence type="ECO:0000259" key="10">
    <source>
        <dbReference type="PROSITE" id="PS51384"/>
    </source>
</evidence>
<evidence type="ECO:0000313" key="11">
    <source>
        <dbReference type="EMBL" id="NME69598.1"/>
    </source>
</evidence>
<dbReference type="Pfam" id="PF00970">
    <property type="entry name" value="FAD_binding_6"/>
    <property type="match status" value="1"/>
</dbReference>
<dbReference type="GO" id="GO:0016491">
    <property type="term" value="F:oxidoreductase activity"/>
    <property type="evidence" value="ECO:0007669"/>
    <property type="project" value="UniProtKB-KW"/>
</dbReference>
<dbReference type="InterPro" id="IPR017927">
    <property type="entry name" value="FAD-bd_FR_type"/>
</dbReference>
<name>A0A7X9XAH2_9BACT</name>
<keyword evidence="12" id="KW-1185">Reference proteome</keyword>
<evidence type="ECO:0000256" key="5">
    <source>
        <dbReference type="ARBA" id="ARBA00022827"/>
    </source>
</evidence>
<evidence type="ECO:0000256" key="2">
    <source>
        <dbReference type="ARBA" id="ARBA00022630"/>
    </source>
</evidence>
<dbReference type="Gene3D" id="3.40.50.80">
    <property type="entry name" value="Nucleotide-binding domain of ferredoxin-NADP reductase (FNR) module"/>
    <property type="match status" value="1"/>
</dbReference>
<organism evidence="11 12">
    <name type="scientific">Flammeovirga aprica JL-4</name>
    <dbReference type="NCBI Taxonomy" id="694437"/>
    <lineage>
        <taxon>Bacteria</taxon>
        <taxon>Pseudomonadati</taxon>
        <taxon>Bacteroidota</taxon>
        <taxon>Cytophagia</taxon>
        <taxon>Cytophagales</taxon>
        <taxon>Flammeovirgaceae</taxon>
        <taxon>Flammeovirga</taxon>
    </lineage>
</organism>
<evidence type="ECO:0000256" key="6">
    <source>
        <dbReference type="ARBA" id="ARBA00023002"/>
    </source>
</evidence>
<dbReference type="InterPro" id="IPR017938">
    <property type="entry name" value="Riboflavin_synthase-like_b-brl"/>
</dbReference>
<feature type="domain" description="FAD-binding FR-type" evidence="10">
    <location>
        <begin position="1"/>
        <end position="104"/>
    </location>
</feature>
<sequence>MNQITLKVKEVVQETSDTVTIKLKQPLFKKVQYQSGQFLTVISEVQGQKLRRSYSMSSAPHLDATIDITVKRIPDGKVSNHLNNSIKMGDMLEVVEPMGQFVYEPSKETERHVVLWGAGSGITPLFSMLKSCLFFEPKSKVTLVFGNRNEESIIFKKSLEELKEKFQDRLEVVHVLSRPSTQWGGFSGRIDDVVAINIMNRLSLANSEHYLCGPDGMMDAVTSALKRNKIPASKIYKESFTPVSGSDHSDDVSSENILLTVDGEEHSVFVAANQTILEAALEEGLDVPYSCQNGVCTACRAKCTSGKVEMGETSVLSEAEKNSGDILTCISHPVGVNVKITYE</sequence>
<dbReference type="SUPFAM" id="SSF52343">
    <property type="entry name" value="Ferredoxin reductase-like, C-terminal NADP-linked domain"/>
    <property type="match status" value="1"/>
</dbReference>
<dbReference type="InterPro" id="IPR039261">
    <property type="entry name" value="FNR_nucleotide-bd"/>
</dbReference>
<dbReference type="PANTHER" id="PTHR47354">
    <property type="entry name" value="NADH OXIDOREDUCTASE HCR"/>
    <property type="match status" value="1"/>
</dbReference>
<dbReference type="AlphaFoldDB" id="A0A7X9XAH2"/>
<feature type="domain" description="2Fe-2S ferredoxin-type" evidence="9">
    <location>
        <begin position="255"/>
        <end position="343"/>
    </location>
</feature>
<dbReference type="InterPro" id="IPR008333">
    <property type="entry name" value="Cbr1-like_FAD-bd_dom"/>
</dbReference>
<reference evidence="11 12" key="1">
    <citation type="submission" date="2020-04" db="EMBL/GenBank/DDBJ databases">
        <title>Flammeovirga sp. SR4, a novel species isolated from seawater.</title>
        <authorList>
            <person name="Wang X."/>
        </authorList>
    </citation>
    <scope>NUCLEOTIDE SEQUENCE [LARGE SCALE GENOMIC DNA]</scope>
    <source>
        <strain evidence="11 12">ATCC 23126</strain>
    </source>
</reference>
<dbReference type="EMBL" id="JABANE010000044">
    <property type="protein sequence ID" value="NME69598.1"/>
    <property type="molecule type" value="Genomic_DNA"/>
</dbReference>
<keyword evidence="6" id="KW-0560">Oxidoreductase</keyword>
<keyword evidence="2" id="KW-0285">Flavoprotein</keyword>
<dbReference type="PROSITE" id="PS51384">
    <property type="entry name" value="FAD_FR"/>
    <property type="match status" value="1"/>
</dbReference>
<evidence type="ECO:0000256" key="3">
    <source>
        <dbReference type="ARBA" id="ARBA00022714"/>
    </source>
</evidence>
<keyword evidence="4" id="KW-0479">Metal-binding</keyword>
<keyword evidence="5" id="KW-0274">FAD</keyword>
<keyword evidence="8" id="KW-0411">Iron-sulfur</keyword>
<dbReference type="InterPro" id="IPR001709">
    <property type="entry name" value="Flavoprot_Pyr_Nucl_cyt_Rdtase"/>
</dbReference>
<dbReference type="GO" id="GO:0051537">
    <property type="term" value="F:2 iron, 2 sulfur cluster binding"/>
    <property type="evidence" value="ECO:0007669"/>
    <property type="project" value="UniProtKB-KW"/>
</dbReference>
<dbReference type="GO" id="GO:0050660">
    <property type="term" value="F:flavin adenine dinucleotide binding"/>
    <property type="evidence" value="ECO:0007669"/>
    <property type="project" value="TreeGrafter"/>
</dbReference>
<dbReference type="CDD" id="cd06214">
    <property type="entry name" value="PA_degradation_oxidoreductase_like"/>
    <property type="match status" value="1"/>
</dbReference>
<dbReference type="Gene3D" id="2.40.30.10">
    <property type="entry name" value="Translation factors"/>
    <property type="match status" value="1"/>
</dbReference>
<dbReference type="Pfam" id="PF00111">
    <property type="entry name" value="Fer2"/>
    <property type="match status" value="1"/>
</dbReference>
<dbReference type="SUPFAM" id="SSF54292">
    <property type="entry name" value="2Fe-2S ferredoxin-like"/>
    <property type="match status" value="1"/>
</dbReference>
<dbReference type="RefSeq" id="WP_169657867.1">
    <property type="nucleotide sequence ID" value="NZ_JABANE010000044.1"/>
</dbReference>
<dbReference type="InterPro" id="IPR036010">
    <property type="entry name" value="2Fe-2S_ferredoxin-like_sf"/>
</dbReference>
<dbReference type="Pfam" id="PF00175">
    <property type="entry name" value="NAD_binding_1"/>
    <property type="match status" value="1"/>
</dbReference>
<evidence type="ECO:0000256" key="4">
    <source>
        <dbReference type="ARBA" id="ARBA00022723"/>
    </source>
</evidence>
<dbReference type="InterPro" id="IPR012675">
    <property type="entry name" value="Beta-grasp_dom_sf"/>
</dbReference>
<evidence type="ECO:0000313" key="12">
    <source>
        <dbReference type="Proteomes" id="UP000576082"/>
    </source>
</evidence>
<proteinExistence type="predicted"/>
<evidence type="ECO:0000256" key="8">
    <source>
        <dbReference type="ARBA" id="ARBA00023014"/>
    </source>
</evidence>
<dbReference type="InterPro" id="IPR001433">
    <property type="entry name" value="OxRdtase_FAD/NAD-bd"/>
</dbReference>
<evidence type="ECO:0000256" key="1">
    <source>
        <dbReference type="ARBA" id="ARBA00001974"/>
    </source>
</evidence>
<evidence type="ECO:0000256" key="7">
    <source>
        <dbReference type="ARBA" id="ARBA00023004"/>
    </source>
</evidence>
<dbReference type="PRINTS" id="PR00406">
    <property type="entry name" value="CYTB5RDTASE"/>
</dbReference>
<comment type="cofactor">
    <cofactor evidence="1">
        <name>FAD</name>
        <dbReference type="ChEBI" id="CHEBI:57692"/>
    </cofactor>
</comment>
<comment type="caution">
    <text evidence="11">The sequence shown here is derived from an EMBL/GenBank/DDBJ whole genome shotgun (WGS) entry which is preliminary data.</text>
</comment>
<dbReference type="PRINTS" id="PR00371">
    <property type="entry name" value="FPNCR"/>
</dbReference>
<dbReference type="InterPro" id="IPR001041">
    <property type="entry name" value="2Fe-2S_ferredoxin-type"/>
</dbReference>
<dbReference type="InterPro" id="IPR006058">
    <property type="entry name" value="2Fe2S_fd_BS"/>
</dbReference>
<dbReference type="Proteomes" id="UP000576082">
    <property type="component" value="Unassembled WGS sequence"/>
</dbReference>
<dbReference type="CDD" id="cd00207">
    <property type="entry name" value="fer2"/>
    <property type="match status" value="1"/>
</dbReference>
<dbReference type="PROSITE" id="PS51085">
    <property type="entry name" value="2FE2S_FER_2"/>
    <property type="match status" value="1"/>
</dbReference>
<accession>A0A7X9XAH2</accession>
<evidence type="ECO:0000259" key="9">
    <source>
        <dbReference type="PROSITE" id="PS51085"/>
    </source>
</evidence>
<protein>
    <submittedName>
        <fullName evidence="11">Ferredoxin--NADP reductase</fullName>
    </submittedName>
</protein>
<keyword evidence="3" id="KW-0001">2Fe-2S</keyword>
<dbReference type="InterPro" id="IPR050415">
    <property type="entry name" value="MRET"/>
</dbReference>
<dbReference type="Gene3D" id="3.10.20.30">
    <property type="match status" value="1"/>
</dbReference>
<keyword evidence="7" id="KW-0408">Iron</keyword>
<dbReference type="PROSITE" id="PS00197">
    <property type="entry name" value="2FE2S_FER_1"/>
    <property type="match status" value="1"/>
</dbReference>
<dbReference type="SUPFAM" id="SSF63380">
    <property type="entry name" value="Riboflavin synthase domain-like"/>
    <property type="match status" value="1"/>
</dbReference>
<dbReference type="PANTHER" id="PTHR47354:SF8">
    <property type="entry name" value="1,2-PHENYLACETYL-COA EPOXIDASE, SUBUNIT E"/>
    <property type="match status" value="1"/>
</dbReference>
<dbReference type="GO" id="GO:0046872">
    <property type="term" value="F:metal ion binding"/>
    <property type="evidence" value="ECO:0007669"/>
    <property type="project" value="UniProtKB-KW"/>
</dbReference>